<accession>A0A1Q2SNV2</accession>
<organism evidence="2 3">
    <name type="scientific">Candidatus Nitrosoglobus terrae</name>
    <dbReference type="NCBI Taxonomy" id="1630141"/>
    <lineage>
        <taxon>Bacteria</taxon>
        <taxon>Pseudomonadati</taxon>
        <taxon>Pseudomonadota</taxon>
        <taxon>Gammaproteobacteria</taxon>
        <taxon>Chromatiales</taxon>
        <taxon>Chromatiaceae</taxon>
        <taxon>Candidatus Nitrosoglobus</taxon>
    </lineage>
</organism>
<dbReference type="OrthoDB" id="5767739at2"/>
<sequence>MKHKNKLISIFLFIAAISTVAYAEPIIKDHSEITGAWLLEMTALKKDGTGSNKEVATWDFHPSGTVVISGYNKFLKHNTSLEKTYKVTEESVIEVKDDSETVKYLAVEKTGNKMILKGPFGYYFFKKK</sequence>
<feature type="signal peptide" evidence="1">
    <location>
        <begin position="1"/>
        <end position="23"/>
    </location>
</feature>
<dbReference type="RefSeq" id="WP_096527316.1">
    <property type="nucleotide sequence ID" value="NZ_AP014836.1"/>
</dbReference>
<dbReference type="KEGG" id="ntt:TAO_1444"/>
<proteinExistence type="predicted"/>
<keyword evidence="3" id="KW-1185">Reference proteome</keyword>
<gene>
    <name evidence="2" type="ORF">TAO_1444</name>
</gene>
<dbReference type="AlphaFoldDB" id="A0A1Q2SNV2"/>
<evidence type="ECO:0000313" key="3">
    <source>
        <dbReference type="Proteomes" id="UP000243679"/>
    </source>
</evidence>
<keyword evidence="1" id="KW-0732">Signal</keyword>
<evidence type="ECO:0000256" key="1">
    <source>
        <dbReference type="SAM" id="SignalP"/>
    </source>
</evidence>
<dbReference type="Proteomes" id="UP000243679">
    <property type="component" value="Chromosome"/>
</dbReference>
<evidence type="ECO:0000313" key="2">
    <source>
        <dbReference type="EMBL" id="BAW80814.1"/>
    </source>
</evidence>
<name>A0A1Q2SNV2_9GAMM</name>
<feature type="chain" id="PRO_5012230625" evidence="1">
    <location>
        <begin position="24"/>
        <end position="128"/>
    </location>
</feature>
<reference evidence="2 3" key="1">
    <citation type="journal article" date="2017" name="ISME J.">
        <title>An acid-tolerant ammonia-oxidizing ?-proteobacterium from soil.</title>
        <authorList>
            <person name="Hayatsu M."/>
            <person name="Tago K."/>
            <person name="Uchiyama I."/>
            <person name="Toyoda A."/>
            <person name="Wang Y."/>
            <person name="Shimomura Y."/>
            <person name="Okubo T."/>
            <person name="Kurisu F."/>
            <person name="Hirono Y."/>
            <person name="Nonaka K."/>
            <person name="Akiyama H."/>
            <person name="Itoh T."/>
            <person name="Takami H."/>
        </authorList>
    </citation>
    <scope>NUCLEOTIDE SEQUENCE [LARGE SCALE GENOMIC DNA]</scope>
    <source>
        <strain evidence="2 3">TAO100</strain>
    </source>
</reference>
<dbReference type="EMBL" id="AP014836">
    <property type="protein sequence ID" value="BAW80814.1"/>
    <property type="molecule type" value="Genomic_DNA"/>
</dbReference>
<protein>
    <submittedName>
        <fullName evidence="2">Hypothetical conserved protein</fullName>
    </submittedName>
</protein>